<dbReference type="RefSeq" id="WP_167147352.1">
    <property type="nucleotide sequence ID" value="NZ_JAAMOX010000001.1"/>
</dbReference>
<proteinExistence type="inferred from homology"/>
<accession>A0A7X5QZ35</accession>
<dbReference type="Gene3D" id="3.10.105.10">
    <property type="entry name" value="Dipeptide-binding Protein, Domain 3"/>
    <property type="match status" value="1"/>
</dbReference>
<dbReference type="PIRSF" id="PIRSF002741">
    <property type="entry name" value="MppA"/>
    <property type="match status" value="1"/>
</dbReference>
<dbReference type="Pfam" id="PF00496">
    <property type="entry name" value="SBP_bac_5"/>
    <property type="match status" value="1"/>
</dbReference>
<dbReference type="Gene3D" id="3.90.76.10">
    <property type="entry name" value="Dipeptide-binding Protein, Domain 1"/>
    <property type="match status" value="1"/>
</dbReference>
<evidence type="ECO:0000313" key="7">
    <source>
        <dbReference type="Proteomes" id="UP000541033"/>
    </source>
</evidence>
<dbReference type="PROSITE" id="PS51257">
    <property type="entry name" value="PROKAR_LIPOPROTEIN"/>
    <property type="match status" value="1"/>
</dbReference>
<dbReference type="Proteomes" id="UP000541033">
    <property type="component" value="Unassembled WGS sequence"/>
</dbReference>
<keyword evidence="3 4" id="KW-0732">Signal</keyword>
<evidence type="ECO:0000256" key="1">
    <source>
        <dbReference type="ARBA" id="ARBA00004193"/>
    </source>
</evidence>
<dbReference type="PANTHER" id="PTHR30290">
    <property type="entry name" value="PERIPLASMIC BINDING COMPONENT OF ABC TRANSPORTER"/>
    <property type="match status" value="1"/>
</dbReference>
<dbReference type="InterPro" id="IPR030678">
    <property type="entry name" value="Peptide/Ni-bd"/>
</dbReference>
<comment type="caution">
    <text evidence="6">The sequence shown here is derived from an EMBL/GenBank/DDBJ whole genome shotgun (WGS) entry which is preliminary data.</text>
</comment>
<dbReference type="AlphaFoldDB" id="A0A7X5QZ35"/>
<dbReference type="SUPFAM" id="SSF53850">
    <property type="entry name" value="Periplasmic binding protein-like II"/>
    <property type="match status" value="1"/>
</dbReference>
<feature type="signal peptide" evidence="4">
    <location>
        <begin position="1"/>
        <end position="20"/>
    </location>
</feature>
<feature type="chain" id="PRO_5039343511" evidence="4">
    <location>
        <begin position="21"/>
        <end position="544"/>
    </location>
</feature>
<dbReference type="GO" id="GO:0043190">
    <property type="term" value="C:ATP-binding cassette (ABC) transporter complex"/>
    <property type="evidence" value="ECO:0007669"/>
    <property type="project" value="InterPro"/>
</dbReference>
<name>A0A7X5QZ35_9MICO</name>
<dbReference type="InterPro" id="IPR000914">
    <property type="entry name" value="SBP_5_dom"/>
</dbReference>
<feature type="domain" description="Solute-binding protein family 5" evidence="5">
    <location>
        <begin position="86"/>
        <end position="465"/>
    </location>
</feature>
<dbReference type="InterPro" id="IPR023765">
    <property type="entry name" value="SBP_5_CS"/>
</dbReference>
<organism evidence="6 7">
    <name type="scientific">Lysinibacter cavernae</name>
    <dbReference type="NCBI Taxonomy" id="1640652"/>
    <lineage>
        <taxon>Bacteria</taxon>
        <taxon>Bacillati</taxon>
        <taxon>Actinomycetota</taxon>
        <taxon>Actinomycetes</taxon>
        <taxon>Micrococcales</taxon>
        <taxon>Microbacteriaceae</taxon>
        <taxon>Lysinibacter</taxon>
    </lineage>
</organism>
<dbReference type="GO" id="GO:1904680">
    <property type="term" value="F:peptide transmembrane transporter activity"/>
    <property type="evidence" value="ECO:0007669"/>
    <property type="project" value="TreeGrafter"/>
</dbReference>
<gene>
    <name evidence="6" type="ORF">FHX76_000454</name>
</gene>
<comment type="similarity">
    <text evidence="2">Belongs to the bacterial solute-binding protein 5 family.</text>
</comment>
<evidence type="ECO:0000256" key="3">
    <source>
        <dbReference type="ARBA" id="ARBA00022729"/>
    </source>
</evidence>
<dbReference type="GO" id="GO:0042597">
    <property type="term" value="C:periplasmic space"/>
    <property type="evidence" value="ECO:0007669"/>
    <property type="project" value="UniProtKB-ARBA"/>
</dbReference>
<dbReference type="GO" id="GO:0015833">
    <property type="term" value="P:peptide transport"/>
    <property type="evidence" value="ECO:0007669"/>
    <property type="project" value="TreeGrafter"/>
</dbReference>
<comment type="subcellular location">
    <subcellularLocation>
        <location evidence="1">Cell membrane</location>
        <topology evidence="1">Lipid-anchor</topology>
    </subcellularLocation>
</comment>
<evidence type="ECO:0000313" key="6">
    <source>
        <dbReference type="EMBL" id="NIH52586.1"/>
    </source>
</evidence>
<evidence type="ECO:0000259" key="5">
    <source>
        <dbReference type="Pfam" id="PF00496"/>
    </source>
</evidence>
<dbReference type="PROSITE" id="PS01040">
    <property type="entry name" value="SBP_BACTERIAL_5"/>
    <property type="match status" value="1"/>
</dbReference>
<dbReference type="Gene3D" id="3.40.190.10">
    <property type="entry name" value="Periplasmic binding protein-like II"/>
    <property type="match status" value="1"/>
</dbReference>
<dbReference type="EMBL" id="JAAMOX010000001">
    <property type="protein sequence ID" value="NIH52586.1"/>
    <property type="molecule type" value="Genomic_DNA"/>
</dbReference>
<dbReference type="InterPro" id="IPR039424">
    <property type="entry name" value="SBP_5"/>
</dbReference>
<reference evidence="6 7" key="1">
    <citation type="submission" date="2020-02" db="EMBL/GenBank/DDBJ databases">
        <title>Sequencing the genomes of 1000 actinobacteria strains.</title>
        <authorList>
            <person name="Klenk H.-P."/>
        </authorList>
    </citation>
    <scope>NUCLEOTIDE SEQUENCE [LARGE SCALE GENOMIC DNA]</scope>
    <source>
        <strain evidence="6 7">DSM 27960</strain>
    </source>
</reference>
<sequence>MKNRILTATLAAVAVTTLVAGCSAPTGPTGANADTVVTGEASTIRYALWSSPNGTFHPELYFTDYDRAIIFNVYSRLVTLDEQQGFKPSLAESYDFSEDGKTLTLKLKEGVKWHDGKDFTAEDVAFTYSAIADAGWPTDTPEFATYLEGFEAYNSGAADSVSGIKVVDPTTVSFSFTTPYLAALAYFADRPVLAKHVWESTPVAQWNDATELLNNPVGTGPYKFVEFVPDQHVTLVRNEDYFGGTPQTENLIFKVSNQETAQTEILNGDLDIAELSSFNEDDLSTYTDAGVNIVEQTGVGGQYLTLDTTDSRLSDERVRQALVYGINRQGLVDSLLYGHGELFNTNAHPDDPAYPTGLNEYAYDPKKAKKLLSDAGWTDSDGDGILDKNGEKFTFTINFPTGNKTRERSAPIIQQNLKDLGIEAELVSADFNSTLSILQNPETEFDGVLMGGTFRPGKYDNDFWWERYQDAELDSLSEQINSTVDPKEQQGFAGEWLTSLNEKAIRVWLYSPNIGYAVNPAVTGYSPYPYEPFANIVDWAVTAN</sequence>
<protein>
    <submittedName>
        <fullName evidence="6">Peptide/nickel transport system substrate-binding protein</fullName>
    </submittedName>
</protein>
<evidence type="ECO:0000256" key="2">
    <source>
        <dbReference type="ARBA" id="ARBA00005695"/>
    </source>
</evidence>
<evidence type="ECO:0000256" key="4">
    <source>
        <dbReference type="SAM" id="SignalP"/>
    </source>
</evidence>
<keyword evidence="7" id="KW-1185">Reference proteome</keyword>